<reference evidence="4 5" key="1">
    <citation type="submission" date="2018-11" db="EMBL/GenBank/DDBJ databases">
        <title>Phylogenetic determinants of toxin gene distribution in genomes of Brevibacillus laterosporus.</title>
        <authorList>
            <person name="Glare T.R."/>
            <person name="Durrant A."/>
            <person name="Berry C."/>
            <person name="Palma L."/>
            <person name="Ormskirk M."/>
            <person name="Cox M.O."/>
        </authorList>
    </citation>
    <scope>NUCLEOTIDE SEQUENCE [LARGE SCALE GENOMIC DNA]</scope>
    <source>
        <strain evidence="4 5">1821L</strain>
        <plasmid evidence="4 5">p1821L01</plasmid>
    </source>
</reference>
<feature type="region of interest" description="Disordered" evidence="2">
    <location>
        <begin position="315"/>
        <end position="337"/>
    </location>
</feature>
<proteinExistence type="inferred from homology"/>
<name>A0A518V1X1_BRELA</name>
<evidence type="ECO:0000256" key="1">
    <source>
        <dbReference type="ARBA" id="ARBA00038283"/>
    </source>
</evidence>
<dbReference type="GO" id="GO:0006270">
    <property type="term" value="P:DNA replication initiation"/>
    <property type="evidence" value="ECO:0007669"/>
    <property type="project" value="InterPro"/>
</dbReference>
<dbReference type="SUPFAM" id="SSF46785">
    <property type="entry name" value="Winged helix' DNA-binding domain"/>
    <property type="match status" value="2"/>
</dbReference>
<keyword evidence="4" id="KW-0614">Plasmid</keyword>
<feature type="compositionally biased region" description="Basic and acidic residues" evidence="2">
    <location>
        <begin position="315"/>
        <end position="332"/>
    </location>
</feature>
<dbReference type="Proteomes" id="UP000319432">
    <property type="component" value="Plasmid p1821L01"/>
</dbReference>
<keyword evidence="5" id="KW-1185">Reference proteome</keyword>
<gene>
    <name evidence="4" type="ORF">EEL30_00530</name>
</gene>
<dbReference type="AlphaFoldDB" id="A0A518V1X1"/>
<comment type="similarity">
    <text evidence="1">Belongs to the initiator RepB protein family.</text>
</comment>
<sequence>MSDVHTNDLVTKSNRFIEANYKLGAQEQKVILLLASKIQPSDDDFKPYTFSIKEFAKLINVKGEYLYSDLRKITLNLLSKPFEIFINDTLIQTNWLMEASYRDGTVSLKFNSFLKPYLLQLKREFTSYRLSNIVTLKSAYSIRLYELLKQYETIGTRSFDLATIRKVLGVEDIYPVYANFKNRVIIPAQKELAKKTDISFEFTEEKAGRKVNKLVFKIFPNHQENRPTSTRRKSANNSPKSKSDPSQQSASQLPTFIDHVTDLCREYGFDMDVVTIKSWEPYGIDQVSKVLKEVYDERDNIIFLTPEIRMRLSASKKETKASKKEKTTDSKKIKASKKAKATDSKQIEKLIDAAIEETLKAFMRSTEVVSKGVVKGFFIDYVQEKIEMTYEDANKIFKQYEEALMTKIRENTGIKNVSKRTRY</sequence>
<protein>
    <submittedName>
        <fullName evidence="4">RepB family plasmid replication initiator protein</fullName>
    </submittedName>
</protein>
<accession>A0A518V1X1</accession>
<dbReference type="GO" id="GO:0003887">
    <property type="term" value="F:DNA-directed DNA polymerase activity"/>
    <property type="evidence" value="ECO:0007669"/>
    <property type="project" value="InterPro"/>
</dbReference>
<evidence type="ECO:0000313" key="5">
    <source>
        <dbReference type="Proteomes" id="UP000319432"/>
    </source>
</evidence>
<organism evidence="4 5">
    <name type="scientific">Brevibacillus laterosporus</name>
    <name type="common">Bacillus laterosporus</name>
    <dbReference type="NCBI Taxonomy" id="1465"/>
    <lineage>
        <taxon>Bacteria</taxon>
        <taxon>Bacillati</taxon>
        <taxon>Bacillota</taxon>
        <taxon>Bacilli</taxon>
        <taxon>Bacillales</taxon>
        <taxon>Paenibacillaceae</taxon>
        <taxon>Brevibacillus</taxon>
    </lineage>
</organism>
<evidence type="ECO:0000313" key="4">
    <source>
        <dbReference type="EMBL" id="QDX90990.1"/>
    </source>
</evidence>
<dbReference type="EMBL" id="CP033461">
    <property type="protein sequence ID" value="QDX90990.1"/>
    <property type="molecule type" value="Genomic_DNA"/>
</dbReference>
<dbReference type="OrthoDB" id="9765378at2"/>
<dbReference type="Pfam" id="PF01051">
    <property type="entry name" value="Rep3_N"/>
    <property type="match status" value="1"/>
</dbReference>
<feature type="region of interest" description="Disordered" evidence="2">
    <location>
        <begin position="224"/>
        <end position="252"/>
    </location>
</feature>
<dbReference type="InterPro" id="IPR000525">
    <property type="entry name" value="Initiator_Rep_WH1"/>
</dbReference>
<dbReference type="InterPro" id="IPR036390">
    <property type="entry name" value="WH_DNA-bd_sf"/>
</dbReference>
<feature type="domain" description="Initiator Rep protein WH1" evidence="3">
    <location>
        <begin position="10"/>
        <end position="149"/>
    </location>
</feature>
<evidence type="ECO:0000256" key="2">
    <source>
        <dbReference type="SAM" id="MobiDB-lite"/>
    </source>
</evidence>
<evidence type="ECO:0000259" key="3">
    <source>
        <dbReference type="Pfam" id="PF01051"/>
    </source>
</evidence>
<dbReference type="InterPro" id="IPR036388">
    <property type="entry name" value="WH-like_DNA-bd_sf"/>
</dbReference>
<geneLocation type="plasmid" evidence="4 5">
    <name>p1821L01</name>
</geneLocation>
<dbReference type="Pfam" id="PF21205">
    <property type="entry name" value="Rep3_C"/>
    <property type="match status" value="1"/>
</dbReference>
<feature type="compositionally biased region" description="Low complexity" evidence="2">
    <location>
        <begin position="235"/>
        <end position="251"/>
    </location>
</feature>
<dbReference type="Gene3D" id="1.10.10.10">
    <property type="entry name" value="Winged helix-like DNA-binding domain superfamily/Winged helix DNA-binding domain"/>
    <property type="match status" value="2"/>
</dbReference>